<dbReference type="AlphaFoldDB" id="A0A3E3J698"/>
<comment type="caution">
    <text evidence="1">The sequence shown here is derived from an EMBL/GenBank/DDBJ whole genome shotgun (WGS) entry which is preliminary data.</text>
</comment>
<evidence type="ECO:0000313" key="1">
    <source>
        <dbReference type="EMBL" id="RGE74521.1"/>
    </source>
</evidence>
<gene>
    <name evidence="1" type="ORF">DWY69_00695</name>
</gene>
<accession>A0A3E3J698</accession>
<protein>
    <recommendedName>
        <fullName evidence="3">Alpha-L-arabinofuranosidase C-terminal domain-containing protein</fullName>
    </recommendedName>
</protein>
<name>A0A3E3J698_9FIRM</name>
<sequence>MKTDSSNYAISFHFVKRNGISKDNLKGTHSFELEFAVKDNENKLSWKIDGWQRLTTLNGIIHGSVCDLGLYYFEAEKEKEYEAKLLVKGNHVQAYIDDVLYCDHICKKAVPELLYYSAVKENKGTVIVKTVNVEAKEKELFMTFSENESEKWSKVHIFAMEGFLPDDRNSLDSPCKVVPKEKIEVINGNGYQYILPGNSFTVFRFEK</sequence>
<dbReference type="EMBL" id="QVLU01000001">
    <property type="protein sequence ID" value="RGE74521.1"/>
    <property type="molecule type" value="Genomic_DNA"/>
</dbReference>
<dbReference type="RefSeq" id="WP_117530427.1">
    <property type="nucleotide sequence ID" value="NZ_JBKUNB010000021.1"/>
</dbReference>
<dbReference type="Proteomes" id="UP000261166">
    <property type="component" value="Unassembled WGS sequence"/>
</dbReference>
<dbReference type="InterPro" id="IPR013780">
    <property type="entry name" value="Glyco_hydro_b"/>
</dbReference>
<organism evidence="1 2">
    <name type="scientific">Eisenbergiella massiliensis</name>
    <dbReference type="NCBI Taxonomy" id="1720294"/>
    <lineage>
        <taxon>Bacteria</taxon>
        <taxon>Bacillati</taxon>
        <taxon>Bacillota</taxon>
        <taxon>Clostridia</taxon>
        <taxon>Lachnospirales</taxon>
        <taxon>Lachnospiraceae</taxon>
        <taxon>Eisenbergiella</taxon>
    </lineage>
</organism>
<proteinExistence type="predicted"/>
<evidence type="ECO:0000313" key="2">
    <source>
        <dbReference type="Proteomes" id="UP000261166"/>
    </source>
</evidence>
<reference evidence="1 2" key="1">
    <citation type="submission" date="2018-08" db="EMBL/GenBank/DDBJ databases">
        <title>A genome reference for cultivated species of the human gut microbiota.</title>
        <authorList>
            <person name="Zou Y."/>
            <person name="Xue W."/>
            <person name="Luo G."/>
        </authorList>
    </citation>
    <scope>NUCLEOTIDE SEQUENCE [LARGE SCALE GENOMIC DNA]</scope>
    <source>
        <strain evidence="1 2">AF26-4BH</strain>
    </source>
</reference>
<dbReference type="Gene3D" id="2.60.40.1180">
    <property type="entry name" value="Golgi alpha-mannosidase II"/>
    <property type="match status" value="1"/>
</dbReference>
<evidence type="ECO:0008006" key="3">
    <source>
        <dbReference type="Google" id="ProtNLM"/>
    </source>
</evidence>